<keyword evidence="2" id="KW-1185">Reference proteome</keyword>
<reference evidence="1" key="1">
    <citation type="submission" date="2022-10" db="EMBL/GenBank/DDBJ databases">
        <title>Complete Genome of Trichothecium roseum strain YXFP-22015, a Plant Pathogen Isolated from Citrus.</title>
        <authorList>
            <person name="Wang Y."/>
            <person name="Zhu L."/>
        </authorList>
    </citation>
    <scope>NUCLEOTIDE SEQUENCE</scope>
    <source>
        <strain evidence="1">YXFP-22015</strain>
    </source>
</reference>
<dbReference type="EMBL" id="CM047941">
    <property type="protein sequence ID" value="KAI9903410.1"/>
    <property type="molecule type" value="Genomic_DNA"/>
</dbReference>
<evidence type="ECO:0000313" key="1">
    <source>
        <dbReference type="EMBL" id="KAI9903410.1"/>
    </source>
</evidence>
<evidence type="ECO:0000313" key="2">
    <source>
        <dbReference type="Proteomes" id="UP001163324"/>
    </source>
</evidence>
<sequence>MDRSQIPRLKSLTVRARPLTCHALSWSNDAELAVATDEAVHVFIPEFPKACAGEDKGPSSSDRDSRGGVGVGAGPAPQYAIRFQVAGLFKPLYAVNAQLCALAGLSIPPGPNDDDRHMMVDAAEEDNDNDDDDGGGGGGDDGDSGRDNGQDDFDLRDGLPSTGRVVTGKGGSLSHVVSASWSPPGMGCNLRPVLTALGTAGNIVALGEHYSHEEDDNDDGDGNHGGSGAGAEAATARDPKNWRVLWGLGAGLPLPAEEEEEDQEEEEEEGNSSAYRTMDERIVAFDWAGEVGPGRGLLGYATDEGEAVVMSVLQFPSRGDDGAVRRFVCRLREVARFDARGPHHHHEDTDAFDPEYVPHQSAFCIRWSPWHVAADGSRTATIAYAGKNHVGFRRVTLAEPWEAERRPVLRVEESDASGMCLFLSADASVHWEDRTWTESNGDVTARGLITTPFDVKPFQVSLTTPGQQQQSPIRPHPASACSTSYPANPLDNSRTNPITGLVIHAAGDLGSKPPFPLFTAVRASATSLNNDWYETNLPDPTVATSATAATAATSRLLPKWVKKISAATARSVPRTRALEGLDPDSDSDSDSDSGPDEYGSDAPVEDHESSIMVCPERYGVAGLAQSPGGGCTAVLAARYDTAHPCRRPVFRVLFGRGYGGSPATTATTATQNNTAAAASAISEGVNKELLTAEGRVWEDMYSKGKARKHHDHHHHHHHHHHGQEDAAQAANDTSPSSHLRALFAPLLEKQTCVFCDQRLDGDGFEATCPDGHVFAICTSSGLAILAPGISRVCGVCGRRSLTDRQLRRAARDVTAPAESSPSSSSSFWCSDVCGSCGGKFIA</sequence>
<organism evidence="1 2">
    <name type="scientific">Trichothecium roseum</name>
    <dbReference type="NCBI Taxonomy" id="47278"/>
    <lineage>
        <taxon>Eukaryota</taxon>
        <taxon>Fungi</taxon>
        <taxon>Dikarya</taxon>
        <taxon>Ascomycota</taxon>
        <taxon>Pezizomycotina</taxon>
        <taxon>Sordariomycetes</taxon>
        <taxon>Hypocreomycetidae</taxon>
        <taxon>Hypocreales</taxon>
        <taxon>Hypocreales incertae sedis</taxon>
        <taxon>Trichothecium</taxon>
    </lineage>
</organism>
<protein>
    <submittedName>
        <fullName evidence="1">Uncharacterized protein</fullName>
    </submittedName>
</protein>
<name>A0ACC0VCH4_9HYPO</name>
<dbReference type="Proteomes" id="UP001163324">
    <property type="component" value="Chromosome 2"/>
</dbReference>
<accession>A0ACC0VCH4</accession>
<proteinExistence type="predicted"/>
<comment type="caution">
    <text evidence="1">The sequence shown here is derived from an EMBL/GenBank/DDBJ whole genome shotgun (WGS) entry which is preliminary data.</text>
</comment>
<gene>
    <name evidence="1" type="ORF">N3K66_002762</name>
</gene>